<accession>A0A1E5D3S3</accession>
<organism evidence="2 3">
    <name type="scientific">Vibrio genomosp. F6 str. FF-238</name>
    <dbReference type="NCBI Taxonomy" id="1191298"/>
    <lineage>
        <taxon>Bacteria</taxon>
        <taxon>Pseudomonadati</taxon>
        <taxon>Pseudomonadota</taxon>
        <taxon>Gammaproteobacteria</taxon>
        <taxon>Vibrionales</taxon>
        <taxon>Vibrionaceae</taxon>
        <taxon>Vibrio</taxon>
    </lineage>
</organism>
<dbReference type="Proteomes" id="UP000094165">
    <property type="component" value="Unassembled WGS sequence"/>
</dbReference>
<dbReference type="Pfam" id="PF11286">
    <property type="entry name" value="DUF3087"/>
    <property type="match status" value="1"/>
</dbReference>
<reference evidence="2" key="1">
    <citation type="journal article" date="2012" name="Science">
        <title>Ecological populations of bacteria act as socially cohesive units of antibiotic production and resistance.</title>
        <authorList>
            <person name="Cordero O.X."/>
            <person name="Wildschutte H."/>
            <person name="Kirkup B."/>
            <person name="Proehl S."/>
            <person name="Ngo L."/>
            <person name="Hussain F."/>
            <person name="Le Roux F."/>
            <person name="Mincer T."/>
            <person name="Polz M.F."/>
        </authorList>
    </citation>
    <scope>NUCLEOTIDE SEQUENCE [LARGE SCALE GENOMIC DNA]</scope>
    <source>
        <strain evidence="2">FF-238</strain>
    </source>
</reference>
<sequence length="174" mass="20070">MKIVDIDKVTYRKRSNLVIISFVACLAILALVFGAILIQLFGAGPVNSSESTGNFHLNLMGVILSAVVSASIMNHFKTHPFLTEIFYVWQLKQIHNKIYRKVRKIKPAAEEQNVTALIILNFYYTTQKQVFWLDNNTLTMSTVQKQLDEIQDKIKMWNLDISLEDFDLKLLEQF</sequence>
<reference evidence="2" key="2">
    <citation type="submission" date="2016-07" db="EMBL/GenBank/DDBJ databases">
        <title>Adaptive Radiation by Waves of Gene Transfer Leads to Fine-Scale Resource Partitioning in Marine Microbes.</title>
        <authorList>
            <person name="Hehemann J.-H."/>
            <person name="Arevalo P."/>
            <person name="Datta M."/>
            <person name="Yu X."/>
            <person name="Corzett C."/>
            <person name="Henschel A."/>
            <person name="Preheim S."/>
            <person name="Timberlake S."/>
            <person name="Alm E.J."/>
            <person name="Polz M.F."/>
        </authorList>
    </citation>
    <scope>NUCLEOTIDE SEQUENCE</scope>
    <source>
        <strain evidence="2">FF-238</strain>
    </source>
</reference>
<dbReference type="EMBL" id="AJYW02000071">
    <property type="protein sequence ID" value="OEE77800.1"/>
    <property type="molecule type" value="Genomic_DNA"/>
</dbReference>
<comment type="caution">
    <text evidence="2">The sequence shown here is derived from an EMBL/GenBank/DDBJ whole genome shotgun (WGS) entry which is preliminary data.</text>
</comment>
<feature type="transmembrane region" description="Helical" evidence="1">
    <location>
        <begin position="55"/>
        <end position="73"/>
    </location>
</feature>
<gene>
    <name evidence="2" type="ORF">A130_03980</name>
</gene>
<keyword evidence="1" id="KW-1133">Transmembrane helix</keyword>
<dbReference type="AlphaFoldDB" id="A0A1E5D3S3"/>
<dbReference type="InterPro" id="IPR021438">
    <property type="entry name" value="DUF3087"/>
</dbReference>
<protein>
    <submittedName>
        <fullName evidence="2">Medium chain reductase/dehydrogenase</fullName>
    </submittedName>
</protein>
<proteinExistence type="predicted"/>
<keyword evidence="3" id="KW-1185">Reference proteome</keyword>
<feature type="transmembrane region" description="Helical" evidence="1">
    <location>
        <begin position="17"/>
        <end position="43"/>
    </location>
</feature>
<evidence type="ECO:0000313" key="3">
    <source>
        <dbReference type="Proteomes" id="UP000094165"/>
    </source>
</evidence>
<evidence type="ECO:0000256" key="1">
    <source>
        <dbReference type="SAM" id="Phobius"/>
    </source>
</evidence>
<evidence type="ECO:0000313" key="2">
    <source>
        <dbReference type="EMBL" id="OEE77800.1"/>
    </source>
</evidence>
<dbReference type="RefSeq" id="WP_017052409.1">
    <property type="nucleotide sequence ID" value="NZ_AJYW02000071.1"/>
</dbReference>
<name>A0A1E5D3S3_9VIBR</name>
<keyword evidence="1" id="KW-0812">Transmembrane</keyword>
<keyword evidence="1" id="KW-0472">Membrane</keyword>
<dbReference type="PROSITE" id="PS51257">
    <property type="entry name" value="PROKAR_LIPOPROTEIN"/>
    <property type="match status" value="1"/>
</dbReference>